<evidence type="ECO:0000313" key="3">
    <source>
        <dbReference type="Proteomes" id="UP000064967"/>
    </source>
</evidence>
<dbReference type="EMBL" id="CP012333">
    <property type="protein sequence ID" value="AKU96535.1"/>
    <property type="molecule type" value="Genomic_DNA"/>
</dbReference>
<evidence type="ECO:0000259" key="1">
    <source>
        <dbReference type="Pfam" id="PF07238"/>
    </source>
</evidence>
<dbReference type="PATRIC" id="fig|1391654.3.peg.3233"/>
<reference evidence="2 3" key="1">
    <citation type="submission" date="2015-08" db="EMBL/GenBank/DDBJ databases">
        <authorList>
            <person name="Babu N.S."/>
            <person name="Beckwith C.J."/>
            <person name="Beseler K.G."/>
            <person name="Brison A."/>
            <person name="Carone J.V."/>
            <person name="Caskin T.P."/>
            <person name="Diamond M."/>
            <person name="Durham M.E."/>
            <person name="Foxe J.M."/>
            <person name="Go M."/>
            <person name="Henderson B.A."/>
            <person name="Jones I.B."/>
            <person name="McGettigan J.A."/>
            <person name="Micheletti S.J."/>
            <person name="Nasrallah M.E."/>
            <person name="Ortiz D."/>
            <person name="Piller C.R."/>
            <person name="Privatt S.R."/>
            <person name="Schneider S.L."/>
            <person name="Sharp S."/>
            <person name="Smith T.C."/>
            <person name="Stanton J.D."/>
            <person name="Ullery H.E."/>
            <person name="Wilson R.J."/>
            <person name="Serrano M.G."/>
            <person name="Buck G."/>
            <person name="Lee V."/>
            <person name="Wang Y."/>
            <person name="Carvalho R."/>
            <person name="Voegtly L."/>
            <person name="Shi R."/>
            <person name="Duckworth R."/>
            <person name="Johnson A."/>
            <person name="Loviza R."/>
            <person name="Walstead R."/>
            <person name="Shah Z."/>
            <person name="Kiflezghi M."/>
            <person name="Wade K."/>
            <person name="Ball S.L."/>
            <person name="Bradley K.W."/>
            <person name="Asai D.J."/>
            <person name="Bowman C.A."/>
            <person name="Russell D.A."/>
            <person name="Pope W.H."/>
            <person name="Jacobs-Sera D."/>
            <person name="Hendrix R.W."/>
            <person name="Hatfull G.F."/>
        </authorList>
    </citation>
    <scope>NUCLEOTIDE SEQUENCE [LARGE SCALE GENOMIC DNA]</scope>
    <source>
        <strain evidence="2 3">DSM 27648</strain>
    </source>
</reference>
<keyword evidence="3" id="KW-1185">Reference proteome</keyword>
<proteinExistence type="predicted"/>
<dbReference type="Gene3D" id="2.40.10.220">
    <property type="entry name" value="predicted glycosyltransferase like domains"/>
    <property type="match status" value="1"/>
</dbReference>
<evidence type="ECO:0000313" key="2">
    <source>
        <dbReference type="EMBL" id="AKU96535.1"/>
    </source>
</evidence>
<feature type="domain" description="PilZ" evidence="1">
    <location>
        <begin position="5"/>
        <end position="78"/>
    </location>
</feature>
<dbReference type="InterPro" id="IPR009875">
    <property type="entry name" value="PilZ_domain"/>
</dbReference>
<name>A0A0K1PSL9_9BACT</name>
<dbReference type="AlphaFoldDB" id="A0A0K1PSL9"/>
<dbReference type="GO" id="GO:0035438">
    <property type="term" value="F:cyclic-di-GMP binding"/>
    <property type="evidence" value="ECO:0007669"/>
    <property type="project" value="InterPro"/>
</dbReference>
<sequence length="118" mass="12576">MSHFRAHERRSVRLPVDLVGQRSGASSRGLVIDVSLAGAGLETEEALLAGEHLTISFATPTLWDPLVVMAVVAWAQPPQWIDAPEAGGRGRLVARAGVQFEFAAPADVLAMFDMLSAL</sequence>
<dbReference type="Proteomes" id="UP000064967">
    <property type="component" value="Chromosome"/>
</dbReference>
<organism evidence="2 3">
    <name type="scientific">Labilithrix luteola</name>
    <dbReference type="NCBI Taxonomy" id="1391654"/>
    <lineage>
        <taxon>Bacteria</taxon>
        <taxon>Pseudomonadati</taxon>
        <taxon>Myxococcota</taxon>
        <taxon>Polyangia</taxon>
        <taxon>Polyangiales</taxon>
        <taxon>Labilitrichaceae</taxon>
        <taxon>Labilithrix</taxon>
    </lineage>
</organism>
<dbReference type="KEGG" id="llu:AKJ09_03199"/>
<dbReference type="Pfam" id="PF07238">
    <property type="entry name" value="PilZ"/>
    <property type="match status" value="1"/>
</dbReference>
<accession>A0A0K1PSL9</accession>
<dbReference type="RefSeq" id="WP_169927540.1">
    <property type="nucleotide sequence ID" value="NZ_CP012333.1"/>
</dbReference>
<protein>
    <recommendedName>
        <fullName evidence="1">PilZ domain-containing protein</fullName>
    </recommendedName>
</protein>
<dbReference type="SUPFAM" id="SSF141371">
    <property type="entry name" value="PilZ domain-like"/>
    <property type="match status" value="1"/>
</dbReference>
<gene>
    <name evidence="2" type="ORF">AKJ09_03199</name>
</gene>